<evidence type="ECO:0000313" key="2">
    <source>
        <dbReference type="EMBL" id="PBK63528.1"/>
    </source>
</evidence>
<reference evidence="3" key="1">
    <citation type="journal article" date="2017" name="Nat. Ecol. Evol.">
        <title>Genome expansion and lineage-specific genetic innovations in the forest pathogenic fungi Armillaria.</title>
        <authorList>
            <person name="Sipos G."/>
            <person name="Prasanna A.N."/>
            <person name="Walter M.C."/>
            <person name="O'Connor E."/>
            <person name="Balint B."/>
            <person name="Krizsan K."/>
            <person name="Kiss B."/>
            <person name="Hess J."/>
            <person name="Varga T."/>
            <person name="Slot J."/>
            <person name="Riley R."/>
            <person name="Boka B."/>
            <person name="Rigling D."/>
            <person name="Barry K."/>
            <person name="Lee J."/>
            <person name="Mihaltcheva S."/>
            <person name="LaButti K."/>
            <person name="Lipzen A."/>
            <person name="Waldron R."/>
            <person name="Moloney N.M."/>
            <person name="Sperisen C."/>
            <person name="Kredics L."/>
            <person name="Vagvoelgyi C."/>
            <person name="Patrignani A."/>
            <person name="Fitzpatrick D."/>
            <person name="Nagy I."/>
            <person name="Doyle S."/>
            <person name="Anderson J.B."/>
            <person name="Grigoriev I.V."/>
            <person name="Gueldener U."/>
            <person name="Muensterkoetter M."/>
            <person name="Nagy L.G."/>
        </authorList>
    </citation>
    <scope>NUCLEOTIDE SEQUENCE [LARGE SCALE GENOMIC DNA]</scope>
    <source>
        <strain evidence="3">28-4</strain>
    </source>
</reference>
<proteinExistence type="predicted"/>
<dbReference type="AlphaFoldDB" id="A0A2H3BBW6"/>
<gene>
    <name evidence="2" type="ORF">ARMSODRAFT_979921</name>
</gene>
<organism evidence="2 3">
    <name type="scientific">Armillaria solidipes</name>
    <dbReference type="NCBI Taxonomy" id="1076256"/>
    <lineage>
        <taxon>Eukaryota</taxon>
        <taxon>Fungi</taxon>
        <taxon>Dikarya</taxon>
        <taxon>Basidiomycota</taxon>
        <taxon>Agaricomycotina</taxon>
        <taxon>Agaricomycetes</taxon>
        <taxon>Agaricomycetidae</taxon>
        <taxon>Agaricales</taxon>
        <taxon>Marasmiineae</taxon>
        <taxon>Physalacriaceae</taxon>
        <taxon>Armillaria</taxon>
    </lineage>
</organism>
<keyword evidence="3" id="KW-1185">Reference proteome</keyword>
<dbReference type="EMBL" id="KZ293458">
    <property type="protein sequence ID" value="PBK63528.1"/>
    <property type="molecule type" value="Genomic_DNA"/>
</dbReference>
<sequence length="289" mass="32616">MARHQWALCREATGSNEASRRRDTTLLVNVRQVKKIDNCCGDGYCDDIVSLFIAGKRLAVFDDEKMVPADSQRRNDISVSFMKVVIVHLHAKMEMAPQLRGNFTKQAEEFYLRGNAEITGTMGEEIQDLAYVKIVSPRQRLEGRGDVGDVHEPVDVCYEKWEFSFWLGSLYLGGLVQLEGDFGKTSETRRGTLGNTKSPSRDDSVPATPHRKQQNSKKLLAEIDQLTLLICLRQNAARKVRFPVLLIPSPSSTMQPVDEAFSPKLLVRPKRISFEGQDLLVMAFSRNEL</sequence>
<name>A0A2H3BBW6_9AGAR</name>
<protein>
    <submittedName>
        <fullName evidence="2">Uncharacterized protein</fullName>
    </submittedName>
</protein>
<accession>A0A2H3BBW6</accession>
<dbReference type="Proteomes" id="UP000218334">
    <property type="component" value="Unassembled WGS sequence"/>
</dbReference>
<feature type="region of interest" description="Disordered" evidence="1">
    <location>
        <begin position="186"/>
        <end position="216"/>
    </location>
</feature>
<evidence type="ECO:0000313" key="3">
    <source>
        <dbReference type="Proteomes" id="UP000218334"/>
    </source>
</evidence>
<evidence type="ECO:0000256" key="1">
    <source>
        <dbReference type="SAM" id="MobiDB-lite"/>
    </source>
</evidence>